<keyword evidence="4 7" id="KW-0812">Transmembrane</keyword>
<dbReference type="SUPFAM" id="SSF160964">
    <property type="entry name" value="MalF N-terminal region-like"/>
    <property type="match status" value="1"/>
</dbReference>
<evidence type="ECO:0000256" key="1">
    <source>
        <dbReference type="ARBA" id="ARBA00004651"/>
    </source>
</evidence>
<keyword evidence="11" id="KW-1185">Reference proteome</keyword>
<feature type="domain" description="ABC transmembrane type-1" evidence="8">
    <location>
        <begin position="115"/>
        <end position="330"/>
    </location>
</feature>
<sequence length="342" mass="37854">MRHAETPTNSFIPRCGAAAREWAQVTVTSPIISEVVRQKAPSLTTARRSRRRVPTGFFFILPAFLFIFVFMLYPIVSSGYMSLTEYNFVYDEAPTFIGIDNYVAAFQDDKFVTALTNTFVFGISFFVIVMLSSLCIALLLFQKLRFNSFYRSAIFVPIVVPLSLAALIFLWILQPNYGLLSHVVGDVLGWHALNQPWLANGTIAMIAIVILASWASIGFVTILFLAGLQGISTETLEAAEMDGAAGFKKVLHIILPSLRETYVLTGTWTIIHALKVFVEPMVMTDGGPGTSTLVLYQQVYLTAFTYFDMGYASAMAYILGAIILVLVVVNFAVSRIKADKDV</sequence>
<dbReference type="GO" id="GO:0055085">
    <property type="term" value="P:transmembrane transport"/>
    <property type="evidence" value="ECO:0007669"/>
    <property type="project" value="InterPro"/>
</dbReference>
<dbReference type="PANTHER" id="PTHR30193:SF37">
    <property type="entry name" value="INNER MEMBRANE ABC TRANSPORTER PERMEASE PROTEIN YCJO"/>
    <property type="match status" value="1"/>
</dbReference>
<keyword evidence="5 7" id="KW-1133">Transmembrane helix</keyword>
<keyword evidence="2 7" id="KW-0813">Transport</keyword>
<evidence type="ECO:0000313" key="12">
    <source>
        <dbReference type="Proteomes" id="UP000297963"/>
    </source>
</evidence>
<dbReference type="InterPro" id="IPR051393">
    <property type="entry name" value="ABC_transporter_permease"/>
</dbReference>
<comment type="caution">
    <text evidence="10">The sequence shown here is derived from an EMBL/GenBank/DDBJ whole genome shotgun (WGS) entry which is preliminary data.</text>
</comment>
<keyword evidence="6 7" id="KW-0472">Membrane</keyword>
<keyword evidence="9" id="KW-0762">Sugar transport</keyword>
<feature type="transmembrane region" description="Helical" evidence="7">
    <location>
        <begin position="57"/>
        <end position="76"/>
    </location>
</feature>
<feature type="transmembrane region" description="Helical" evidence="7">
    <location>
        <begin position="261"/>
        <end position="278"/>
    </location>
</feature>
<dbReference type="PANTHER" id="PTHR30193">
    <property type="entry name" value="ABC TRANSPORTER PERMEASE PROTEIN"/>
    <property type="match status" value="1"/>
</dbReference>
<reference evidence="9 11" key="1">
    <citation type="submission" date="2016-10" db="EMBL/GenBank/DDBJ databases">
        <authorList>
            <person name="Varghese N."/>
            <person name="Submissions S."/>
        </authorList>
    </citation>
    <scope>NUCLEOTIDE SEQUENCE [LARGE SCALE GENOMIC DNA]</scope>
    <source>
        <strain evidence="9 11">GMCC 1.11211</strain>
    </source>
</reference>
<dbReference type="STRING" id="995038.SAMN05216274_11554"/>
<evidence type="ECO:0000256" key="6">
    <source>
        <dbReference type="ARBA" id="ARBA00023136"/>
    </source>
</evidence>
<feature type="transmembrane region" description="Helical" evidence="7">
    <location>
        <begin position="203"/>
        <end position="226"/>
    </location>
</feature>
<name>A0A1I3CY88_9MICO</name>
<protein>
    <submittedName>
        <fullName evidence="9">Multiple sugar transport system permease protein/raffinose/stachyose/melibiose transport system permease protein</fullName>
    </submittedName>
    <submittedName>
        <fullName evidence="10">Sugar ABC transporter permease</fullName>
    </submittedName>
</protein>
<dbReference type="SUPFAM" id="SSF161098">
    <property type="entry name" value="MetI-like"/>
    <property type="match status" value="1"/>
</dbReference>
<dbReference type="Gene3D" id="1.10.3720.10">
    <property type="entry name" value="MetI-like"/>
    <property type="match status" value="1"/>
</dbReference>
<reference evidence="10 12" key="2">
    <citation type="submission" date="2019-03" db="EMBL/GenBank/DDBJ databases">
        <title>Genomics of glacier-inhabiting Cryobacterium strains.</title>
        <authorList>
            <person name="Liu Q."/>
            <person name="Xin Y.-H."/>
        </authorList>
    </citation>
    <scope>NUCLEOTIDE SEQUENCE [LARGE SCALE GENOMIC DNA]</scope>
    <source>
        <strain evidence="10 12">Hh34</strain>
    </source>
</reference>
<evidence type="ECO:0000313" key="9">
    <source>
        <dbReference type="EMBL" id="SFH79455.1"/>
    </source>
</evidence>
<comment type="subcellular location">
    <subcellularLocation>
        <location evidence="1 7">Cell membrane</location>
        <topology evidence="1 7">Multi-pass membrane protein</topology>
    </subcellularLocation>
</comment>
<dbReference type="InterPro" id="IPR035906">
    <property type="entry name" value="MetI-like_sf"/>
</dbReference>
<dbReference type="Pfam" id="PF00528">
    <property type="entry name" value="BPD_transp_1"/>
    <property type="match status" value="1"/>
</dbReference>
<evidence type="ECO:0000256" key="2">
    <source>
        <dbReference type="ARBA" id="ARBA00022448"/>
    </source>
</evidence>
<dbReference type="CDD" id="cd06261">
    <property type="entry name" value="TM_PBP2"/>
    <property type="match status" value="1"/>
</dbReference>
<dbReference type="AlphaFoldDB" id="A0A1I3CY88"/>
<accession>A0A1I3CY88</accession>
<evidence type="ECO:0000256" key="3">
    <source>
        <dbReference type="ARBA" id="ARBA00022475"/>
    </source>
</evidence>
<feature type="transmembrane region" description="Helical" evidence="7">
    <location>
        <begin position="119"/>
        <end position="141"/>
    </location>
</feature>
<comment type="similarity">
    <text evidence="7">Belongs to the binding-protein-dependent transport system permease family.</text>
</comment>
<feature type="transmembrane region" description="Helical" evidence="7">
    <location>
        <begin position="153"/>
        <end position="173"/>
    </location>
</feature>
<dbReference type="EMBL" id="FOPW01000015">
    <property type="protein sequence ID" value="SFH79455.1"/>
    <property type="molecule type" value="Genomic_DNA"/>
</dbReference>
<dbReference type="GO" id="GO:0005886">
    <property type="term" value="C:plasma membrane"/>
    <property type="evidence" value="ECO:0007669"/>
    <property type="project" value="UniProtKB-SubCell"/>
</dbReference>
<dbReference type="Proteomes" id="UP000297963">
    <property type="component" value="Unassembled WGS sequence"/>
</dbReference>
<evidence type="ECO:0000313" key="11">
    <source>
        <dbReference type="Proteomes" id="UP000199681"/>
    </source>
</evidence>
<evidence type="ECO:0000256" key="7">
    <source>
        <dbReference type="RuleBase" id="RU363032"/>
    </source>
</evidence>
<feature type="transmembrane region" description="Helical" evidence="7">
    <location>
        <begin position="314"/>
        <end position="333"/>
    </location>
</feature>
<evidence type="ECO:0000256" key="4">
    <source>
        <dbReference type="ARBA" id="ARBA00022692"/>
    </source>
</evidence>
<dbReference type="InterPro" id="IPR000515">
    <property type="entry name" value="MetI-like"/>
</dbReference>
<organism evidence="10 12">
    <name type="scientific">Cryobacterium levicorallinum</name>
    <dbReference type="NCBI Taxonomy" id="995038"/>
    <lineage>
        <taxon>Bacteria</taxon>
        <taxon>Bacillati</taxon>
        <taxon>Actinomycetota</taxon>
        <taxon>Actinomycetes</taxon>
        <taxon>Micrococcales</taxon>
        <taxon>Microbacteriaceae</taxon>
        <taxon>Cryobacterium</taxon>
    </lineage>
</organism>
<evidence type="ECO:0000313" key="10">
    <source>
        <dbReference type="EMBL" id="TFB78620.1"/>
    </source>
</evidence>
<evidence type="ECO:0000256" key="5">
    <source>
        <dbReference type="ARBA" id="ARBA00022989"/>
    </source>
</evidence>
<dbReference type="EMBL" id="SOFE01000036">
    <property type="protein sequence ID" value="TFB78620.1"/>
    <property type="molecule type" value="Genomic_DNA"/>
</dbReference>
<dbReference type="Proteomes" id="UP000199681">
    <property type="component" value="Unassembled WGS sequence"/>
</dbReference>
<proteinExistence type="inferred from homology"/>
<evidence type="ECO:0000259" key="8">
    <source>
        <dbReference type="PROSITE" id="PS50928"/>
    </source>
</evidence>
<dbReference type="RefSeq" id="WP_092451637.1">
    <property type="nucleotide sequence ID" value="NZ_BKAC01000016.1"/>
</dbReference>
<dbReference type="PROSITE" id="PS50928">
    <property type="entry name" value="ABC_TM1"/>
    <property type="match status" value="1"/>
</dbReference>
<keyword evidence="3" id="KW-1003">Cell membrane</keyword>
<gene>
    <name evidence="10" type="ORF">E3O11_17240</name>
    <name evidence="9" type="ORF">SAMN05216274_11554</name>
</gene>